<accession>A0A8E5HIB8</accession>
<reference evidence="1" key="1">
    <citation type="submission" date="2020-03" db="EMBL/GenBank/DDBJ databases">
        <title>A mixture of massive structural variations and highly conserved coding sequences in Ustilaginoidea virens genome.</title>
        <authorList>
            <person name="Zhang K."/>
            <person name="Zhao Z."/>
            <person name="Zhang Z."/>
            <person name="Li Y."/>
            <person name="Hsiang T."/>
            <person name="Sun W."/>
        </authorList>
    </citation>
    <scope>NUCLEOTIDE SEQUENCE</scope>
    <source>
        <strain evidence="1">UV-8b</strain>
    </source>
</reference>
<proteinExistence type="predicted"/>
<sequence length="71" mass="8178">MTETTRASIRASAARAWMKPRLDEAASTPYRPQARIYLIRWASTRLPLWLPSTRCGIKDYTDQGMDKKCFA</sequence>
<dbReference type="RefSeq" id="XP_042993450.1">
    <property type="nucleotide sequence ID" value="XM_043137516.1"/>
</dbReference>
<protein>
    <submittedName>
        <fullName evidence="1">Uncharacterized protein</fullName>
    </submittedName>
</protein>
<name>A0A8E5HIB8_USTVR</name>
<dbReference type="Proteomes" id="UP000027002">
    <property type="component" value="Chromosome 1"/>
</dbReference>
<dbReference type="AlphaFoldDB" id="A0A8E5HIB8"/>
<evidence type="ECO:0000313" key="2">
    <source>
        <dbReference type="Proteomes" id="UP000027002"/>
    </source>
</evidence>
<evidence type="ECO:0000313" key="1">
    <source>
        <dbReference type="EMBL" id="QUC15777.1"/>
    </source>
</evidence>
<dbReference type="GeneID" id="66060796"/>
<keyword evidence="2" id="KW-1185">Reference proteome</keyword>
<gene>
    <name evidence="1" type="ORF">UV8b_00018</name>
</gene>
<organism evidence="1 2">
    <name type="scientific">Ustilaginoidea virens</name>
    <name type="common">Rice false smut fungus</name>
    <name type="synonym">Villosiclava virens</name>
    <dbReference type="NCBI Taxonomy" id="1159556"/>
    <lineage>
        <taxon>Eukaryota</taxon>
        <taxon>Fungi</taxon>
        <taxon>Dikarya</taxon>
        <taxon>Ascomycota</taxon>
        <taxon>Pezizomycotina</taxon>
        <taxon>Sordariomycetes</taxon>
        <taxon>Hypocreomycetidae</taxon>
        <taxon>Hypocreales</taxon>
        <taxon>Clavicipitaceae</taxon>
        <taxon>Ustilaginoidea</taxon>
    </lineage>
</organism>
<dbReference type="EMBL" id="CP072753">
    <property type="protein sequence ID" value="QUC15777.1"/>
    <property type="molecule type" value="Genomic_DNA"/>
</dbReference>
<dbReference type="KEGG" id="uvi:66060796"/>